<dbReference type="AlphaFoldDB" id="A0A517R1B5"/>
<protein>
    <submittedName>
        <fullName evidence="1">Uncharacterized protein</fullName>
    </submittedName>
</protein>
<reference evidence="1 2" key="1">
    <citation type="submission" date="2019-02" db="EMBL/GenBank/DDBJ databases">
        <title>Deep-cultivation of Planctomycetes and their phenomic and genomic characterization uncovers novel biology.</title>
        <authorList>
            <person name="Wiegand S."/>
            <person name="Jogler M."/>
            <person name="Boedeker C."/>
            <person name="Pinto D."/>
            <person name="Vollmers J."/>
            <person name="Rivas-Marin E."/>
            <person name="Kohn T."/>
            <person name="Peeters S.H."/>
            <person name="Heuer A."/>
            <person name="Rast P."/>
            <person name="Oberbeckmann S."/>
            <person name="Bunk B."/>
            <person name="Jeske O."/>
            <person name="Meyerdierks A."/>
            <person name="Storesund J.E."/>
            <person name="Kallscheuer N."/>
            <person name="Luecker S."/>
            <person name="Lage O.M."/>
            <person name="Pohl T."/>
            <person name="Merkel B.J."/>
            <person name="Hornburger P."/>
            <person name="Mueller R.-W."/>
            <person name="Bruemmer F."/>
            <person name="Labrenz M."/>
            <person name="Spormann A.M."/>
            <person name="Op den Camp H."/>
            <person name="Overmann J."/>
            <person name="Amann R."/>
            <person name="Jetten M.S.M."/>
            <person name="Mascher T."/>
            <person name="Medema M.H."/>
            <person name="Devos D.P."/>
            <person name="Kaster A.-K."/>
            <person name="Ovreas L."/>
            <person name="Rohde M."/>
            <person name="Galperin M.Y."/>
            <person name="Jogler C."/>
        </authorList>
    </citation>
    <scope>NUCLEOTIDE SEQUENCE [LARGE SCALE GENOMIC DNA]</scope>
    <source>
        <strain evidence="1 2">Pan189</strain>
    </source>
</reference>
<dbReference type="RefSeq" id="WP_145363772.1">
    <property type="nucleotide sequence ID" value="NZ_CP036268.1"/>
</dbReference>
<dbReference type="Proteomes" id="UP000317318">
    <property type="component" value="Chromosome"/>
</dbReference>
<keyword evidence="2" id="KW-1185">Reference proteome</keyword>
<name>A0A517R1B5_9PLAN</name>
<dbReference type="KEGG" id="svp:Pan189_20600"/>
<proteinExistence type="predicted"/>
<sequence>MQITLPDDPRIAERAMAAGFANVEDYVRHLVAQDKPEGPKVPAHELPYEEWKKQFDQLTAMAKPRNATLDDSREAIYGPRIRQIMGVDEHPA</sequence>
<dbReference type="OrthoDB" id="290223at2"/>
<evidence type="ECO:0000313" key="2">
    <source>
        <dbReference type="Proteomes" id="UP000317318"/>
    </source>
</evidence>
<accession>A0A517R1B5</accession>
<organism evidence="1 2">
    <name type="scientific">Stratiformator vulcanicus</name>
    <dbReference type="NCBI Taxonomy" id="2527980"/>
    <lineage>
        <taxon>Bacteria</taxon>
        <taxon>Pseudomonadati</taxon>
        <taxon>Planctomycetota</taxon>
        <taxon>Planctomycetia</taxon>
        <taxon>Planctomycetales</taxon>
        <taxon>Planctomycetaceae</taxon>
        <taxon>Stratiformator</taxon>
    </lineage>
</organism>
<evidence type="ECO:0000313" key="1">
    <source>
        <dbReference type="EMBL" id="QDT37678.1"/>
    </source>
</evidence>
<dbReference type="EMBL" id="CP036268">
    <property type="protein sequence ID" value="QDT37678.1"/>
    <property type="molecule type" value="Genomic_DNA"/>
</dbReference>
<gene>
    <name evidence="1" type="ORF">Pan189_20600</name>
</gene>